<evidence type="ECO:0000256" key="1">
    <source>
        <dbReference type="ARBA" id="ARBA00001974"/>
    </source>
</evidence>
<dbReference type="GO" id="GO:0071949">
    <property type="term" value="F:FAD binding"/>
    <property type="evidence" value="ECO:0007669"/>
    <property type="project" value="InterPro"/>
</dbReference>
<dbReference type="SUPFAM" id="SSF56176">
    <property type="entry name" value="FAD-binding/transporter-associated domain-like"/>
    <property type="match status" value="1"/>
</dbReference>
<dbReference type="InterPro" id="IPR016167">
    <property type="entry name" value="FAD-bd_PCMH_sub1"/>
</dbReference>
<evidence type="ECO:0000313" key="10">
    <source>
        <dbReference type="Proteomes" id="UP000198644"/>
    </source>
</evidence>
<dbReference type="GO" id="GO:0004458">
    <property type="term" value="F:D-lactate dehydrogenase (cytochrome) activity"/>
    <property type="evidence" value="ECO:0007669"/>
    <property type="project" value="TreeGrafter"/>
</dbReference>
<keyword evidence="3" id="KW-0479">Metal-binding</keyword>
<dbReference type="InterPro" id="IPR016169">
    <property type="entry name" value="FAD-bd_PCMH_sub2"/>
</dbReference>
<evidence type="ECO:0000256" key="7">
    <source>
        <dbReference type="ARBA" id="ARBA00023014"/>
    </source>
</evidence>
<dbReference type="OrthoDB" id="9811557at2"/>
<evidence type="ECO:0000256" key="6">
    <source>
        <dbReference type="ARBA" id="ARBA00023004"/>
    </source>
</evidence>
<evidence type="ECO:0000259" key="8">
    <source>
        <dbReference type="PROSITE" id="PS51387"/>
    </source>
</evidence>
<keyword evidence="4" id="KW-0274">FAD</keyword>
<dbReference type="SUPFAM" id="SSF46548">
    <property type="entry name" value="alpha-helical ferredoxin"/>
    <property type="match status" value="1"/>
</dbReference>
<gene>
    <name evidence="9" type="ORF">SAMN05216203_0141</name>
</gene>
<dbReference type="Pfam" id="PF01565">
    <property type="entry name" value="FAD_binding_4"/>
    <property type="match status" value="1"/>
</dbReference>
<organism evidence="9 10">
    <name type="scientific">Marinobacter daqiaonensis</name>
    <dbReference type="NCBI Taxonomy" id="650891"/>
    <lineage>
        <taxon>Bacteria</taxon>
        <taxon>Pseudomonadati</taxon>
        <taxon>Pseudomonadota</taxon>
        <taxon>Gammaproteobacteria</taxon>
        <taxon>Pseudomonadales</taxon>
        <taxon>Marinobacteraceae</taxon>
        <taxon>Marinobacter</taxon>
    </lineage>
</organism>
<dbReference type="PROSITE" id="PS51387">
    <property type="entry name" value="FAD_PCMH"/>
    <property type="match status" value="1"/>
</dbReference>
<dbReference type="GO" id="GO:0046872">
    <property type="term" value="F:metal ion binding"/>
    <property type="evidence" value="ECO:0007669"/>
    <property type="project" value="UniProtKB-KW"/>
</dbReference>
<evidence type="ECO:0000256" key="3">
    <source>
        <dbReference type="ARBA" id="ARBA00022723"/>
    </source>
</evidence>
<dbReference type="EMBL" id="FOYW01000001">
    <property type="protein sequence ID" value="SFR42014.1"/>
    <property type="molecule type" value="Genomic_DNA"/>
</dbReference>
<keyword evidence="5" id="KW-0560">Oxidoreductase</keyword>
<dbReference type="PANTHER" id="PTHR11748">
    <property type="entry name" value="D-LACTATE DEHYDROGENASE"/>
    <property type="match status" value="1"/>
</dbReference>
<evidence type="ECO:0000256" key="5">
    <source>
        <dbReference type="ARBA" id="ARBA00023002"/>
    </source>
</evidence>
<dbReference type="InterPro" id="IPR016164">
    <property type="entry name" value="FAD-linked_Oxase-like_C"/>
</dbReference>
<evidence type="ECO:0000256" key="2">
    <source>
        <dbReference type="ARBA" id="ARBA00022630"/>
    </source>
</evidence>
<dbReference type="InterPro" id="IPR036318">
    <property type="entry name" value="FAD-bd_PCMH-like_sf"/>
</dbReference>
<dbReference type="Gene3D" id="3.30.70.2740">
    <property type="match status" value="1"/>
</dbReference>
<dbReference type="PANTHER" id="PTHR11748:SF119">
    <property type="entry name" value="D-2-HYDROXYGLUTARATE DEHYDROGENASE"/>
    <property type="match status" value="1"/>
</dbReference>
<name>A0A1I6GIJ8_9GAMM</name>
<protein>
    <submittedName>
        <fullName evidence="9">FAD/FMN-containing dehydrogenase</fullName>
    </submittedName>
</protein>
<dbReference type="Pfam" id="PF02913">
    <property type="entry name" value="FAD-oxidase_C"/>
    <property type="match status" value="1"/>
</dbReference>
<dbReference type="InterPro" id="IPR004113">
    <property type="entry name" value="FAD-bd_oxidored_4_C"/>
</dbReference>
<evidence type="ECO:0000256" key="4">
    <source>
        <dbReference type="ARBA" id="ARBA00022827"/>
    </source>
</evidence>
<dbReference type="Pfam" id="PF13183">
    <property type="entry name" value="Fer4_8"/>
    <property type="match status" value="1"/>
</dbReference>
<reference evidence="9 10" key="1">
    <citation type="submission" date="2016-10" db="EMBL/GenBank/DDBJ databases">
        <authorList>
            <person name="de Groot N.N."/>
        </authorList>
    </citation>
    <scope>NUCLEOTIDE SEQUENCE [LARGE SCALE GENOMIC DNA]</scope>
    <source>
        <strain evidence="9 10">CGMCC 1.9167</strain>
    </source>
</reference>
<keyword evidence="7" id="KW-0411">Iron-sulfur</keyword>
<dbReference type="Gene3D" id="3.30.43.10">
    <property type="entry name" value="Uridine Diphospho-n-acetylenolpyruvylglucosamine Reductase, domain 2"/>
    <property type="match status" value="1"/>
</dbReference>
<keyword evidence="10" id="KW-1185">Reference proteome</keyword>
<dbReference type="GO" id="GO:0008720">
    <property type="term" value="F:D-lactate dehydrogenase (NAD+) activity"/>
    <property type="evidence" value="ECO:0007669"/>
    <property type="project" value="TreeGrafter"/>
</dbReference>
<dbReference type="InterPro" id="IPR006094">
    <property type="entry name" value="Oxid_FAD_bind_N"/>
</dbReference>
<evidence type="ECO:0000313" key="9">
    <source>
        <dbReference type="EMBL" id="SFR42014.1"/>
    </source>
</evidence>
<dbReference type="InterPro" id="IPR017900">
    <property type="entry name" value="4Fe4S_Fe_S_CS"/>
</dbReference>
<dbReference type="GO" id="GO:0051536">
    <property type="term" value="F:iron-sulfur cluster binding"/>
    <property type="evidence" value="ECO:0007669"/>
    <property type="project" value="UniProtKB-KW"/>
</dbReference>
<dbReference type="Gene3D" id="3.30.465.10">
    <property type="match status" value="1"/>
</dbReference>
<dbReference type="SUPFAM" id="SSF55103">
    <property type="entry name" value="FAD-linked oxidases, C-terminal domain"/>
    <property type="match status" value="1"/>
</dbReference>
<dbReference type="PROSITE" id="PS00198">
    <property type="entry name" value="4FE4S_FER_1"/>
    <property type="match status" value="1"/>
</dbReference>
<feature type="domain" description="FAD-binding PCMH-type" evidence="8">
    <location>
        <begin position="48"/>
        <end position="276"/>
    </location>
</feature>
<keyword evidence="6" id="KW-0408">Iron</keyword>
<keyword evidence="2" id="KW-0285">Flavoprotein</keyword>
<dbReference type="Proteomes" id="UP000198644">
    <property type="component" value="Unassembled WGS sequence"/>
</dbReference>
<dbReference type="InterPro" id="IPR004017">
    <property type="entry name" value="Cys_rich_dom"/>
</dbReference>
<dbReference type="GO" id="GO:1903457">
    <property type="term" value="P:lactate catabolic process"/>
    <property type="evidence" value="ECO:0007669"/>
    <property type="project" value="TreeGrafter"/>
</dbReference>
<sequence>MSPEVDTKALPAGDALEKLDQKLRDRLQGEVYFDPGNRALYATDASNYRQVPVGVVIPRSADDIETAVAIAREFDAPILMRGAGTSLAGQTCNAAIVLDTSRYLNRVTSLDPEKRLASVEPGVVCDTLRNAAEKHGLTFGPDPSTHTHCTLGGMIGNNSCGAHSVTSGKTVDNIESLEVLTYDGLRLTVGPTSERELERIIQAGGRRSEIYSALRNLRDRYDEAIRNDFPDIRRRVSGYNLDALLPENGFNVAAALIGTEGTCAITLSAQAKLIPSPPHRTLVVLGYEDICQAGDRAPGVLATGPLALEGIDDQIVSDMRKKGMGIKALEGLPDGEGWLLAEYGGDTEEEAQEKARDAIRQLGEHCVDTRLYTDPAEASLVWSVRKSGAAATNALPGEAETYPGWEDAAVDPEQVGNYLRDYLKLLDRYGYRSSLYGHFGEGCIHGRTTFDLSSTEGVAKWRRFTEDAADLVVRYGGSLSGEHGDGQARAELWPRMFSDELMSAFREFKAIWDPGNRLNPHKLIDPYRLDENLRTGPDHDPVDPQPLHFSFHKDEGSFAAAAGRCVGVGKCRSHQGGTMCPSYRGTMEEKHSTRGRARLLFEMLEGDPMAVGWDNDTVHEALDFCLGCKACKHECPVQVDMATYKAEFMAHYYEHHRRPRQAWTMGRIHEWSRLAGMAPTVFNGLAALPGVNTLVHRLAGIAPERALPRFSPRPFTRSYKSEGQEHPGRPAVVLWPDTFNNYLDAGAARAARQVLEAAGFNVRLPGRPVCCGRPLYDYGLLDRARQRLEQTLATLQPAIDEGLPVVGLEPSCMSVFRDELVNLLPDDDRARYLAGNSWLLADFLASRDRLAWSPAPQLEGRVMVHGHCHQSAFDGLDGTRRLLDGLGLEVSTPDNGCCGMAGGFGFEEDKYEASQRIAESALYPVVRSTDEETFIVSDGFSCREQIRRGTGRTAMHSAELLALALDRQG</sequence>
<dbReference type="Pfam" id="PF02754">
    <property type="entry name" value="CCG"/>
    <property type="match status" value="2"/>
</dbReference>
<accession>A0A1I6GIJ8</accession>
<dbReference type="STRING" id="650891.SAMN05216203_0141"/>
<comment type="cofactor">
    <cofactor evidence="1">
        <name>FAD</name>
        <dbReference type="ChEBI" id="CHEBI:57692"/>
    </cofactor>
</comment>
<dbReference type="InterPro" id="IPR016166">
    <property type="entry name" value="FAD-bd_PCMH"/>
</dbReference>
<dbReference type="AlphaFoldDB" id="A0A1I6GIJ8"/>
<proteinExistence type="predicted"/>
<dbReference type="InterPro" id="IPR017896">
    <property type="entry name" value="4Fe4S_Fe-S-bd"/>
</dbReference>
<dbReference type="RefSeq" id="WP_092008402.1">
    <property type="nucleotide sequence ID" value="NZ_FOYW01000001.1"/>
</dbReference>